<evidence type="ECO:0000259" key="2">
    <source>
        <dbReference type="Pfam" id="PF12850"/>
    </source>
</evidence>
<feature type="domain" description="Calcineurin-like phosphoesterase" evidence="2">
    <location>
        <begin position="30"/>
        <end position="234"/>
    </location>
</feature>
<name>A0A1F6LRP4_9BACT</name>
<organism evidence="3 4">
    <name type="scientific">Candidatus Magasanikbacteria bacterium RIFCSPHIGHO2_01_FULL_50_8</name>
    <dbReference type="NCBI Taxonomy" id="1798674"/>
    <lineage>
        <taxon>Bacteria</taxon>
        <taxon>Candidatus Magasanikiibacteriota</taxon>
    </lineage>
</organism>
<dbReference type="GO" id="GO:0009245">
    <property type="term" value="P:lipid A biosynthetic process"/>
    <property type="evidence" value="ECO:0007669"/>
    <property type="project" value="TreeGrafter"/>
</dbReference>
<dbReference type="EMBL" id="MFPV01000022">
    <property type="protein sequence ID" value="OGH62062.1"/>
    <property type="molecule type" value="Genomic_DNA"/>
</dbReference>
<evidence type="ECO:0000313" key="3">
    <source>
        <dbReference type="EMBL" id="OGH62062.1"/>
    </source>
</evidence>
<reference evidence="3 4" key="1">
    <citation type="journal article" date="2016" name="Nat. Commun.">
        <title>Thousands of microbial genomes shed light on interconnected biogeochemical processes in an aquifer system.</title>
        <authorList>
            <person name="Anantharaman K."/>
            <person name="Brown C.T."/>
            <person name="Hug L.A."/>
            <person name="Sharon I."/>
            <person name="Castelle C.J."/>
            <person name="Probst A.J."/>
            <person name="Thomas B.C."/>
            <person name="Singh A."/>
            <person name="Wilkins M.J."/>
            <person name="Karaoz U."/>
            <person name="Brodie E.L."/>
            <person name="Williams K.H."/>
            <person name="Hubbard S.S."/>
            <person name="Banfield J.F."/>
        </authorList>
    </citation>
    <scope>NUCLEOTIDE SEQUENCE [LARGE SCALE GENOMIC DNA]</scope>
</reference>
<comment type="caution">
    <text evidence="3">The sequence shown here is derived from an EMBL/GenBank/DDBJ whole genome shotgun (WGS) entry which is preliminary data.</text>
</comment>
<dbReference type="PANTHER" id="PTHR34990">
    <property type="entry name" value="UDP-2,3-DIACYLGLUCOSAMINE HYDROLASE-RELATED"/>
    <property type="match status" value="1"/>
</dbReference>
<dbReference type="InterPro" id="IPR043461">
    <property type="entry name" value="LpxH-like"/>
</dbReference>
<evidence type="ECO:0000313" key="4">
    <source>
        <dbReference type="Proteomes" id="UP000176329"/>
    </source>
</evidence>
<comment type="similarity">
    <text evidence="1">Belongs to the metallophosphoesterase superfamily. YfcE family.</text>
</comment>
<dbReference type="InterPro" id="IPR024654">
    <property type="entry name" value="Calcineurin-like_PHP_lpxH"/>
</dbReference>
<dbReference type="SUPFAM" id="SSF56300">
    <property type="entry name" value="Metallo-dependent phosphatases"/>
    <property type="match status" value="1"/>
</dbReference>
<protein>
    <recommendedName>
        <fullName evidence="2">Calcineurin-like phosphoesterase domain-containing protein</fullName>
    </recommendedName>
</protein>
<accession>A0A1F6LRP4</accession>
<dbReference type="Proteomes" id="UP000176329">
    <property type="component" value="Unassembled WGS sequence"/>
</dbReference>
<proteinExistence type="inferred from homology"/>
<sequence>MTPILPQIHKPRREQLAVYKFSERLDIPKMVLFSDLHLYGKNNRSISVFPENVRELFKMLQKYLDKGYELYGLGDILEGWRFQPKQIIKMHPEYLDFLVKNVHLIRGNHDWTAWRRIEKENGIQTHEFLQVGPVFLSHGHSADPINKKSPWYSRYATKVAGIMKRAGVNTDKLYRRAKLKHGERLMERYRAHTFQLQQTVAPDAHIFCYGHLHMPYVDTSLDGALIVNLGSIANYVRVFSFVEITPEQLILWKVTL</sequence>
<evidence type="ECO:0000256" key="1">
    <source>
        <dbReference type="ARBA" id="ARBA00008950"/>
    </source>
</evidence>
<dbReference type="InterPro" id="IPR029052">
    <property type="entry name" value="Metallo-depent_PP-like"/>
</dbReference>
<dbReference type="GO" id="GO:0008758">
    <property type="term" value="F:UDP-2,3-diacylglucosamine hydrolase activity"/>
    <property type="evidence" value="ECO:0007669"/>
    <property type="project" value="TreeGrafter"/>
</dbReference>
<dbReference type="GO" id="GO:0016020">
    <property type="term" value="C:membrane"/>
    <property type="evidence" value="ECO:0007669"/>
    <property type="project" value="GOC"/>
</dbReference>
<gene>
    <name evidence="3" type="ORF">A2848_02970</name>
</gene>
<dbReference type="PANTHER" id="PTHR34990:SF2">
    <property type="entry name" value="BLL8164 PROTEIN"/>
    <property type="match status" value="1"/>
</dbReference>
<dbReference type="Gene3D" id="3.60.21.10">
    <property type="match status" value="1"/>
</dbReference>
<dbReference type="AlphaFoldDB" id="A0A1F6LRP4"/>
<dbReference type="Pfam" id="PF12850">
    <property type="entry name" value="Metallophos_2"/>
    <property type="match status" value="1"/>
</dbReference>